<comment type="subunit">
    <text evidence="6">Part of the 50S ribosomal subunit. Contacts protein L29, and trigger factor when it is bound to the ribosome.</text>
</comment>
<dbReference type="EMBL" id="CP040396">
    <property type="protein sequence ID" value="QCT04439.1"/>
    <property type="molecule type" value="Genomic_DNA"/>
</dbReference>
<dbReference type="KEGG" id="palo:E6C60_3732"/>
<keyword evidence="3 6" id="KW-0694">RNA-binding</keyword>
<accession>A0A4P8XUF2</accession>
<dbReference type="InterPro" id="IPR012678">
    <property type="entry name" value="Ribosomal_uL23/eL15/eS24_sf"/>
</dbReference>
<dbReference type="GO" id="GO:0006412">
    <property type="term" value="P:translation"/>
    <property type="evidence" value="ECO:0007669"/>
    <property type="project" value="UniProtKB-UniRule"/>
</dbReference>
<evidence type="ECO:0000256" key="5">
    <source>
        <dbReference type="ARBA" id="ARBA00023274"/>
    </source>
</evidence>
<keyword evidence="2 6" id="KW-0699">rRNA-binding</keyword>
<sequence>MKDPRDIIKRPVITERTADYMAELKYAFEVDIRANKTEIKKAVESIFNVKVSNVNTMRVPAKPKRYGRHSGYTSEWKKAIVTLTADSKPLEFFEAVE</sequence>
<dbReference type="AlphaFoldDB" id="A0A4P8XUF2"/>
<dbReference type="GO" id="GO:0003735">
    <property type="term" value="F:structural constituent of ribosome"/>
    <property type="evidence" value="ECO:0007669"/>
    <property type="project" value="InterPro"/>
</dbReference>
<dbReference type="RefSeq" id="WP_138227145.1">
    <property type="nucleotide sequence ID" value="NZ_CP040396.1"/>
</dbReference>
<dbReference type="OrthoDB" id="9793353at2"/>
<proteinExistence type="inferred from homology"/>
<evidence type="ECO:0000313" key="9">
    <source>
        <dbReference type="Proteomes" id="UP000300879"/>
    </source>
</evidence>
<evidence type="ECO:0000256" key="7">
    <source>
        <dbReference type="RuleBase" id="RU003934"/>
    </source>
</evidence>
<reference evidence="8 9" key="1">
    <citation type="submission" date="2019-05" db="EMBL/GenBank/DDBJ databases">
        <authorList>
            <person name="Chen C."/>
        </authorList>
    </citation>
    <scope>NUCLEOTIDE SEQUENCE [LARGE SCALE GENOMIC DNA]</scope>
    <source>
        <strain evidence="8 9">HB172198</strain>
    </source>
</reference>
<evidence type="ECO:0000256" key="6">
    <source>
        <dbReference type="HAMAP-Rule" id="MF_01369"/>
    </source>
</evidence>
<dbReference type="FunFam" id="3.30.70.330:FF:000001">
    <property type="entry name" value="50S ribosomal protein L23"/>
    <property type="match status" value="1"/>
</dbReference>
<dbReference type="GO" id="GO:1990904">
    <property type="term" value="C:ribonucleoprotein complex"/>
    <property type="evidence" value="ECO:0007669"/>
    <property type="project" value="UniProtKB-KW"/>
</dbReference>
<keyword evidence="5 6" id="KW-0687">Ribonucleoprotein</keyword>
<dbReference type="HAMAP" id="MF_01369_B">
    <property type="entry name" value="Ribosomal_uL23_B"/>
    <property type="match status" value="1"/>
</dbReference>
<dbReference type="Pfam" id="PF00276">
    <property type="entry name" value="Ribosomal_L23"/>
    <property type="match status" value="1"/>
</dbReference>
<keyword evidence="9" id="KW-1185">Reference proteome</keyword>
<evidence type="ECO:0000313" key="8">
    <source>
        <dbReference type="EMBL" id="QCT04439.1"/>
    </source>
</evidence>
<evidence type="ECO:0000256" key="1">
    <source>
        <dbReference type="ARBA" id="ARBA00006700"/>
    </source>
</evidence>
<name>A0A4P8XUF2_9BACL</name>
<dbReference type="PROSITE" id="PS00050">
    <property type="entry name" value="RIBOSOMAL_L23"/>
    <property type="match status" value="1"/>
</dbReference>
<evidence type="ECO:0000256" key="3">
    <source>
        <dbReference type="ARBA" id="ARBA00022884"/>
    </source>
</evidence>
<organism evidence="8 9">
    <name type="scientific">Paenibacillus algicola</name>
    <dbReference type="NCBI Taxonomy" id="2565926"/>
    <lineage>
        <taxon>Bacteria</taxon>
        <taxon>Bacillati</taxon>
        <taxon>Bacillota</taxon>
        <taxon>Bacilli</taxon>
        <taxon>Bacillales</taxon>
        <taxon>Paenibacillaceae</taxon>
        <taxon>Paenibacillus</taxon>
    </lineage>
</organism>
<protein>
    <recommendedName>
        <fullName evidence="6">Large ribosomal subunit protein uL23</fullName>
    </recommendedName>
</protein>
<dbReference type="Proteomes" id="UP000300879">
    <property type="component" value="Chromosome"/>
</dbReference>
<comment type="similarity">
    <text evidence="1 6 7">Belongs to the universal ribosomal protein uL23 family.</text>
</comment>
<dbReference type="Gene3D" id="3.30.70.330">
    <property type="match status" value="1"/>
</dbReference>
<evidence type="ECO:0000256" key="2">
    <source>
        <dbReference type="ARBA" id="ARBA00022730"/>
    </source>
</evidence>
<dbReference type="InterPro" id="IPR012677">
    <property type="entry name" value="Nucleotide-bd_a/b_plait_sf"/>
</dbReference>
<dbReference type="GO" id="GO:0005840">
    <property type="term" value="C:ribosome"/>
    <property type="evidence" value="ECO:0007669"/>
    <property type="project" value="UniProtKB-KW"/>
</dbReference>
<dbReference type="InterPro" id="IPR001014">
    <property type="entry name" value="Ribosomal_uL23_CS"/>
</dbReference>
<dbReference type="PANTHER" id="PTHR11620">
    <property type="entry name" value="60S RIBOSOMAL PROTEIN L23A"/>
    <property type="match status" value="1"/>
</dbReference>
<dbReference type="NCBIfam" id="NF004363">
    <property type="entry name" value="PRK05738.2-4"/>
    <property type="match status" value="1"/>
</dbReference>
<evidence type="ECO:0000256" key="4">
    <source>
        <dbReference type="ARBA" id="ARBA00022980"/>
    </source>
</evidence>
<keyword evidence="4 6" id="KW-0689">Ribosomal protein</keyword>
<dbReference type="InterPro" id="IPR013025">
    <property type="entry name" value="Ribosomal_uL23-like"/>
</dbReference>
<comment type="function">
    <text evidence="6">One of the early assembly proteins it binds 23S rRNA. One of the proteins that surrounds the polypeptide exit tunnel on the outside of the ribosome. Forms the main docking site for trigger factor binding to the ribosome.</text>
</comment>
<dbReference type="GO" id="GO:0019843">
    <property type="term" value="F:rRNA binding"/>
    <property type="evidence" value="ECO:0007669"/>
    <property type="project" value="UniProtKB-UniRule"/>
</dbReference>
<dbReference type="SUPFAM" id="SSF54189">
    <property type="entry name" value="Ribosomal proteins S24e, L23 and L15e"/>
    <property type="match status" value="1"/>
</dbReference>
<gene>
    <name evidence="6" type="primary">rplW</name>
    <name evidence="8" type="ORF">E6C60_3732</name>
</gene>